<evidence type="ECO:0000313" key="4">
    <source>
        <dbReference type="Proteomes" id="UP000595254"/>
    </source>
</evidence>
<proteinExistence type="predicted"/>
<dbReference type="EMBL" id="CP068053">
    <property type="protein sequence ID" value="QQT01831.1"/>
    <property type="molecule type" value="Genomic_DNA"/>
</dbReference>
<feature type="compositionally biased region" description="Basic and acidic residues" evidence="1">
    <location>
        <begin position="58"/>
        <end position="71"/>
    </location>
</feature>
<sequence length="71" mass="8035">MTNETADARPIKNKSYKNCMALNKVFKGGVAKSRTTKNKGVKIKNQPFVSKTLYNKNKKNDRDKDGIACER</sequence>
<organism evidence="3 4">
    <name type="scientific">Peribacillus psychrosaccharolyticus</name>
    <name type="common">Bacillus psychrosaccharolyticus</name>
    <dbReference type="NCBI Taxonomy" id="1407"/>
    <lineage>
        <taxon>Bacteria</taxon>
        <taxon>Bacillati</taxon>
        <taxon>Bacillota</taxon>
        <taxon>Bacilli</taxon>
        <taxon>Bacillales</taxon>
        <taxon>Bacillaceae</taxon>
        <taxon>Peribacillus</taxon>
    </lineage>
</organism>
<protein>
    <submittedName>
        <fullName evidence="3">Excalibur calcium-binding domain-containing protein</fullName>
    </submittedName>
</protein>
<evidence type="ECO:0000313" key="3">
    <source>
        <dbReference type="EMBL" id="QQT01831.1"/>
    </source>
</evidence>
<name>A0A974NQ74_PERPY</name>
<evidence type="ECO:0000259" key="2">
    <source>
        <dbReference type="SMART" id="SM00894"/>
    </source>
</evidence>
<feature type="domain" description="Excalibur calcium-binding" evidence="2">
    <location>
        <begin position="15"/>
        <end position="70"/>
    </location>
</feature>
<accession>A0A974NQ74</accession>
<evidence type="ECO:0000256" key="1">
    <source>
        <dbReference type="SAM" id="MobiDB-lite"/>
    </source>
</evidence>
<dbReference type="Proteomes" id="UP000595254">
    <property type="component" value="Chromosome"/>
</dbReference>
<dbReference type="AlphaFoldDB" id="A0A974NQ74"/>
<feature type="region of interest" description="Disordered" evidence="1">
    <location>
        <begin position="52"/>
        <end position="71"/>
    </location>
</feature>
<keyword evidence="4" id="KW-1185">Reference proteome</keyword>
<dbReference type="InterPro" id="IPR008613">
    <property type="entry name" value="Excalibur_Ca-bd_domain"/>
</dbReference>
<gene>
    <name evidence="3" type="ORF">I6J18_08270</name>
</gene>
<dbReference type="Pfam" id="PF05901">
    <property type="entry name" value="Excalibur"/>
    <property type="match status" value="1"/>
</dbReference>
<dbReference type="SMART" id="SM00894">
    <property type="entry name" value="Excalibur"/>
    <property type="match status" value="1"/>
</dbReference>
<reference evidence="3 4" key="1">
    <citation type="submission" date="2021-01" db="EMBL/GenBank/DDBJ databases">
        <title>FDA dAtabase for Regulatory Grade micrObial Sequences (FDA-ARGOS): Supporting development and validation of Infectious Disease Dx tests.</title>
        <authorList>
            <person name="Nelson B."/>
            <person name="Plummer A."/>
            <person name="Tallon L."/>
            <person name="Sadzewicz L."/>
            <person name="Zhao X."/>
            <person name="Boylan J."/>
            <person name="Ott S."/>
            <person name="Bowen H."/>
            <person name="Vavikolanu K."/>
            <person name="Mehta A."/>
            <person name="Aluvathingal J."/>
            <person name="Nadendla S."/>
            <person name="Myers T."/>
            <person name="Yan Y."/>
            <person name="Sichtig H."/>
        </authorList>
    </citation>
    <scope>NUCLEOTIDE SEQUENCE [LARGE SCALE GENOMIC DNA]</scope>
    <source>
        <strain evidence="3 4">FDAARGOS_1161</strain>
    </source>
</reference>
<dbReference type="KEGG" id="ppsr:I6J18_08270"/>